<evidence type="ECO:0000313" key="1">
    <source>
        <dbReference type="EMBL" id="PAU46889.1"/>
    </source>
</evidence>
<sequence length="126" mass="13639">MTALHPQAGSVTAAVFNRGDYVVYRDPNRFWAGLPAHTFVCRVDDAFRFDGGYRYSLTCLASGRPVGGNARGEYMRLLPPADAMRDIDTAPLHTGAAADTMAPGAVAWLVQQTAACRGQELPRPRT</sequence>
<protein>
    <submittedName>
        <fullName evidence="1">Uncharacterized protein</fullName>
    </submittedName>
</protein>
<proteinExistence type="predicted"/>
<dbReference type="EMBL" id="NSJV01000413">
    <property type="protein sequence ID" value="PAU46889.1"/>
    <property type="molecule type" value="Genomic_DNA"/>
</dbReference>
<dbReference type="RefSeq" id="WP_095582595.1">
    <property type="nucleotide sequence ID" value="NZ_JAJQQQ010000020.1"/>
</dbReference>
<keyword evidence="2" id="KW-1185">Reference proteome</keyword>
<accession>A0A2A2D682</accession>
<name>A0A2A2D682_9ACTN</name>
<reference evidence="1 2" key="1">
    <citation type="submission" date="2017-08" db="EMBL/GenBank/DDBJ databases">
        <title>Genome sequence of Streptomyces albireticuli NRRL B-1670.</title>
        <authorList>
            <person name="Graham D.E."/>
            <person name="Mahan K.M."/>
            <person name="Klingeman D.M."/>
            <person name="Hettich R.L."/>
            <person name="Parry R.J."/>
            <person name="Spain J.C."/>
        </authorList>
    </citation>
    <scope>NUCLEOTIDE SEQUENCE [LARGE SCALE GENOMIC DNA]</scope>
    <source>
        <strain evidence="1 2">NRRL B-1670</strain>
    </source>
</reference>
<gene>
    <name evidence="1" type="ORF">CK936_21545</name>
</gene>
<evidence type="ECO:0000313" key="2">
    <source>
        <dbReference type="Proteomes" id="UP000218944"/>
    </source>
</evidence>
<organism evidence="1 2">
    <name type="scientific">Streptomyces albireticuli</name>
    <dbReference type="NCBI Taxonomy" id="1940"/>
    <lineage>
        <taxon>Bacteria</taxon>
        <taxon>Bacillati</taxon>
        <taxon>Actinomycetota</taxon>
        <taxon>Actinomycetes</taxon>
        <taxon>Kitasatosporales</taxon>
        <taxon>Streptomycetaceae</taxon>
        <taxon>Streptomyces</taxon>
    </lineage>
</organism>
<dbReference type="Proteomes" id="UP000218944">
    <property type="component" value="Unassembled WGS sequence"/>
</dbReference>
<dbReference type="AlphaFoldDB" id="A0A2A2D682"/>
<comment type="caution">
    <text evidence="1">The sequence shown here is derived from an EMBL/GenBank/DDBJ whole genome shotgun (WGS) entry which is preliminary data.</text>
</comment>